<dbReference type="HOGENOM" id="CLU_623515_0_0_2"/>
<feature type="domain" description="Piwi" evidence="1">
    <location>
        <begin position="122"/>
        <end position="417"/>
    </location>
</feature>
<dbReference type="InterPro" id="IPR003165">
    <property type="entry name" value="Piwi"/>
</dbReference>
<accession>K0IGE7</accession>
<keyword evidence="3" id="KW-1185">Reference proteome</keyword>
<dbReference type="PROSITE" id="PS50822">
    <property type="entry name" value="PIWI"/>
    <property type="match status" value="1"/>
</dbReference>
<dbReference type="SUPFAM" id="SSF53098">
    <property type="entry name" value="Ribonuclease H-like"/>
    <property type="match status" value="1"/>
</dbReference>
<gene>
    <name evidence="2" type="ordered locus">Ngar_c19430</name>
</gene>
<name>K0IGE7_NITGG</name>
<reference evidence="2 3" key="1">
    <citation type="journal article" date="2012" name="Environ. Microbiol.">
        <title>The genome of the ammonia-oxidizing Candidatus Nitrososphaera gargensis: insights into metabolic versatility and environmental adaptations.</title>
        <authorList>
            <person name="Spang A."/>
            <person name="Poehlein A."/>
            <person name="Offre P."/>
            <person name="Zumbragel S."/>
            <person name="Haider S."/>
            <person name="Rychlik N."/>
            <person name="Nowka B."/>
            <person name="Schmeisser C."/>
            <person name="Lebedeva E.V."/>
            <person name="Rattei T."/>
            <person name="Bohm C."/>
            <person name="Schmid M."/>
            <person name="Galushko A."/>
            <person name="Hatzenpichler R."/>
            <person name="Weinmaier T."/>
            <person name="Daniel R."/>
            <person name="Schleper C."/>
            <person name="Spieck E."/>
            <person name="Streit W."/>
            <person name="Wagner M."/>
        </authorList>
    </citation>
    <scope>NUCLEOTIDE SEQUENCE [LARGE SCALE GENOMIC DNA]</scope>
    <source>
        <strain evidence="3">Ga9.2</strain>
    </source>
</reference>
<evidence type="ECO:0000313" key="3">
    <source>
        <dbReference type="Proteomes" id="UP000008037"/>
    </source>
</evidence>
<dbReference type="Gene3D" id="3.30.420.10">
    <property type="entry name" value="Ribonuclease H-like superfamily/Ribonuclease H"/>
    <property type="match status" value="1"/>
</dbReference>
<protein>
    <submittedName>
        <fullName evidence="2">Piwi domain-containing protein</fullName>
    </submittedName>
</protein>
<evidence type="ECO:0000259" key="1">
    <source>
        <dbReference type="PROSITE" id="PS50822"/>
    </source>
</evidence>
<dbReference type="InterPro" id="IPR036397">
    <property type="entry name" value="RNaseH_sf"/>
</dbReference>
<dbReference type="SMART" id="SM00950">
    <property type="entry name" value="Piwi"/>
    <property type="match status" value="1"/>
</dbReference>
<dbReference type="Proteomes" id="UP000008037">
    <property type="component" value="Chromosome"/>
</dbReference>
<proteinExistence type="predicted"/>
<dbReference type="BioCyc" id="CNIT1237085:G1324-1941-MONOMER"/>
<dbReference type="EMBL" id="CP002408">
    <property type="protein sequence ID" value="AFU58875.1"/>
    <property type="molecule type" value="Genomic_DNA"/>
</dbReference>
<sequence length="439" mass="49099">MVDYLEGDAVDHEPNLLFDKFDSSAIHHQVYWGLRKFGPYEKSKSRIKLAIIAPKDKLIQTKSIVSDLQSGSISILPGGMKSFFRCELELVDERVIDKPTGDAYSKIANEFVAASNPSNLDLVLVNIPKTGQYILDSPYYKVKGTLASAGFVTQMVTEATFANLKWSYLNLASGIFSKAGAIPWVLHSPMQNTDMILGISKSNILPPDEGPSQMKRYVGHVNVFDNNGKWMTFESNAEPYNPKEKKEISTKLGELVGRAAAKFRAMKKYEPKKIVLHNSKRFGKEDREAIIASLRANLSDFNVAFVTIDESHPFRLYDMSTDDGSFPRGYFAYLDRNDALLSTTGQSAAGGRRIGTPKILHISLYQPLSEFITMEEVVNQVVGLTKLDWATSMAFVREPVTIHFANEVAYLTAALTYSQWRSINGPAINSILNQRPWFL</sequence>
<dbReference type="STRING" id="1237085.Ngar_c19430"/>
<dbReference type="KEGG" id="nga:Ngar_c19430"/>
<dbReference type="GO" id="GO:0003676">
    <property type="term" value="F:nucleic acid binding"/>
    <property type="evidence" value="ECO:0007669"/>
    <property type="project" value="InterPro"/>
</dbReference>
<evidence type="ECO:0000313" key="2">
    <source>
        <dbReference type="EMBL" id="AFU58875.1"/>
    </source>
</evidence>
<dbReference type="InterPro" id="IPR012337">
    <property type="entry name" value="RNaseH-like_sf"/>
</dbReference>
<dbReference type="Gene3D" id="3.40.50.2300">
    <property type="match status" value="1"/>
</dbReference>
<dbReference type="AlphaFoldDB" id="K0IGE7"/>
<organism evidence="2 3">
    <name type="scientific">Nitrososphaera gargensis (strain Ga9.2)</name>
    <dbReference type="NCBI Taxonomy" id="1237085"/>
    <lineage>
        <taxon>Archaea</taxon>
        <taxon>Nitrososphaerota</taxon>
        <taxon>Nitrososphaeria</taxon>
        <taxon>Nitrososphaerales</taxon>
        <taxon>Nitrososphaeraceae</taxon>
        <taxon>Nitrososphaera</taxon>
    </lineage>
</organism>
<dbReference type="InParanoid" id="K0IGE7"/>